<dbReference type="PANTHER" id="PTHR10775:SF172">
    <property type="entry name" value="TNP2, PARTIAL"/>
    <property type="match status" value="1"/>
</dbReference>
<dbReference type="EMBL" id="CP144746">
    <property type="protein sequence ID" value="WVZ58656.1"/>
    <property type="molecule type" value="Genomic_DNA"/>
</dbReference>
<dbReference type="InterPro" id="IPR004242">
    <property type="entry name" value="Transposase_21"/>
</dbReference>
<reference evidence="2 3" key="1">
    <citation type="submission" date="2024-02" db="EMBL/GenBank/DDBJ databases">
        <title>High-quality chromosome-scale genome assembly of Pensacola bahiagrass (Paspalum notatum Flugge var. saurae).</title>
        <authorList>
            <person name="Vega J.M."/>
            <person name="Podio M."/>
            <person name="Orjuela J."/>
            <person name="Siena L.A."/>
            <person name="Pessino S.C."/>
            <person name="Combes M.C."/>
            <person name="Mariac C."/>
            <person name="Albertini E."/>
            <person name="Pupilli F."/>
            <person name="Ortiz J.P.A."/>
            <person name="Leblanc O."/>
        </authorList>
    </citation>
    <scope>NUCLEOTIDE SEQUENCE [LARGE SCALE GENOMIC DNA]</scope>
    <source>
        <strain evidence="2">R1</strain>
        <tissue evidence="2">Leaf</tissue>
    </source>
</reference>
<evidence type="ECO:0000313" key="3">
    <source>
        <dbReference type="Proteomes" id="UP001341281"/>
    </source>
</evidence>
<feature type="region of interest" description="Disordered" evidence="1">
    <location>
        <begin position="256"/>
        <end position="297"/>
    </location>
</feature>
<protein>
    <submittedName>
        <fullName evidence="2">Uncharacterized protein</fullName>
    </submittedName>
</protein>
<proteinExistence type="predicted"/>
<dbReference type="Pfam" id="PF02992">
    <property type="entry name" value="Transposase_21"/>
    <property type="match status" value="1"/>
</dbReference>
<keyword evidence="3" id="KW-1185">Reference proteome</keyword>
<evidence type="ECO:0000256" key="1">
    <source>
        <dbReference type="SAM" id="MobiDB-lite"/>
    </source>
</evidence>
<accession>A0AAQ3WE51</accession>
<feature type="non-terminal residue" evidence="2">
    <location>
        <position position="1"/>
    </location>
</feature>
<organism evidence="2 3">
    <name type="scientific">Paspalum notatum var. saurae</name>
    <dbReference type="NCBI Taxonomy" id="547442"/>
    <lineage>
        <taxon>Eukaryota</taxon>
        <taxon>Viridiplantae</taxon>
        <taxon>Streptophyta</taxon>
        <taxon>Embryophyta</taxon>
        <taxon>Tracheophyta</taxon>
        <taxon>Spermatophyta</taxon>
        <taxon>Magnoliopsida</taxon>
        <taxon>Liliopsida</taxon>
        <taxon>Poales</taxon>
        <taxon>Poaceae</taxon>
        <taxon>PACMAD clade</taxon>
        <taxon>Panicoideae</taxon>
        <taxon>Andropogonodae</taxon>
        <taxon>Paspaleae</taxon>
        <taxon>Paspalinae</taxon>
        <taxon>Paspalum</taxon>
    </lineage>
</organism>
<evidence type="ECO:0000313" key="2">
    <source>
        <dbReference type="EMBL" id="WVZ58656.1"/>
    </source>
</evidence>
<dbReference type="PANTHER" id="PTHR10775">
    <property type="entry name" value="OS08G0208400 PROTEIN"/>
    <property type="match status" value="1"/>
</dbReference>
<gene>
    <name evidence="2" type="ORF">U9M48_008899</name>
</gene>
<dbReference type="AlphaFoldDB" id="A0AAQ3WE51"/>
<sequence>EQAHHISEPVQQNRDGMMDMLNDLATGFEFDPEKDNQPPEVQEFYRLLEAGDEKLQDHTEKTVLHMVSKLMAIKSDHNISNSCFNDITKLISKVIPSDHKLPKNLYFAKKMMSSLGIKYEKIDVCPGNCMLFWREDDKLSTCMHFGKSRYIQLANEVGENMDTRRGSQSEDVMVHLADGDAWKALDEFDPEFASDPRSVRLGLATDGFTSFNTSASPYSCWPVFIMPYNLPPEMVLKEEFIFLALVIPGPERPGKNLNVSGSHPANVTPNAEVDPNEYLRNSGGGSGSGHNSNNPQS</sequence>
<dbReference type="Proteomes" id="UP001341281">
    <property type="component" value="Chromosome 02"/>
</dbReference>
<name>A0AAQ3WE51_PASNO</name>
<feature type="compositionally biased region" description="Polar residues" evidence="1">
    <location>
        <begin position="257"/>
        <end position="269"/>
    </location>
</feature>